<name>A0ABP9J8P9_9ACTN</name>
<evidence type="ECO:0000313" key="2">
    <source>
        <dbReference type="Proteomes" id="UP001501759"/>
    </source>
</evidence>
<evidence type="ECO:0000313" key="1">
    <source>
        <dbReference type="EMBL" id="GAA5024059.1"/>
    </source>
</evidence>
<keyword evidence="2" id="KW-1185">Reference proteome</keyword>
<reference evidence="2" key="1">
    <citation type="journal article" date="2019" name="Int. J. Syst. Evol. Microbiol.">
        <title>The Global Catalogue of Microorganisms (GCM) 10K type strain sequencing project: providing services to taxonomists for standard genome sequencing and annotation.</title>
        <authorList>
            <consortium name="The Broad Institute Genomics Platform"/>
            <consortium name="The Broad Institute Genome Sequencing Center for Infectious Disease"/>
            <person name="Wu L."/>
            <person name="Ma J."/>
        </authorList>
    </citation>
    <scope>NUCLEOTIDE SEQUENCE [LARGE SCALE GENOMIC DNA]</scope>
    <source>
        <strain evidence="2">JCM 18409</strain>
    </source>
</reference>
<proteinExistence type="predicted"/>
<comment type="caution">
    <text evidence="1">The sequence shown here is derived from an EMBL/GenBank/DDBJ whole genome shotgun (WGS) entry which is preliminary data.</text>
</comment>
<gene>
    <name evidence="1" type="ORF">GCM10023335_57310</name>
</gene>
<protein>
    <submittedName>
        <fullName evidence="1">Uncharacterized protein</fullName>
    </submittedName>
</protein>
<dbReference type="EMBL" id="BAABKB010000023">
    <property type="protein sequence ID" value="GAA5024059.1"/>
    <property type="molecule type" value="Genomic_DNA"/>
</dbReference>
<sequence length="81" mass="8760">MLGDEVGDDVSRKRTETRFAAEVRSFARTFMAAGSLASADILQARLIGYVREAAGVLASSRVIGPPRRAVSRSWDVSSRTC</sequence>
<organism evidence="1 2">
    <name type="scientific">Streptomyces siamensis</name>
    <dbReference type="NCBI Taxonomy" id="1274986"/>
    <lineage>
        <taxon>Bacteria</taxon>
        <taxon>Bacillati</taxon>
        <taxon>Actinomycetota</taxon>
        <taxon>Actinomycetes</taxon>
        <taxon>Kitasatosporales</taxon>
        <taxon>Streptomycetaceae</taxon>
        <taxon>Streptomyces</taxon>
    </lineage>
</organism>
<dbReference type="Proteomes" id="UP001501759">
    <property type="component" value="Unassembled WGS sequence"/>
</dbReference>
<accession>A0ABP9J8P9</accession>